<evidence type="ECO:0000313" key="7">
    <source>
        <dbReference type="EMBL" id="RYO83949.1"/>
    </source>
</evidence>
<protein>
    <recommendedName>
        <fullName evidence="9">Transcription factor domain-containing protein</fullName>
    </recommendedName>
</protein>
<keyword evidence="1" id="KW-0479">Metal-binding</keyword>
<sequence length="335" mass="36782">MSPFDAEIRRRLWATIVELLLQSSLDSGSPLLLSSEDFNCKPPANLNDSQLVSGSTIDPVPKADDTFTDTSLQITLRRPAVSAFQRLLCDMVLQLYFLVLHLPYMHPAMAKPLLHFSRDVCLETALGISYTALMPSLMNDDPVLVALHAAAKTEPACEEYVRLMICGSGPFRYIHIQSHNVIAAGLLALVHNELPGPFDPATMSQVAVPFGAGRELRKLELHAMLRAAAKWAELRLAAGETNVKDYVTISVPLASIEAVMEGVAADSARQTKGLEAFRHAASILRNTASYEASSCEDTRGTDPTHEDVDGIGSFRFDELDDIAWEHFDQIVLPPW</sequence>
<name>A0ABY0H3K5_9PEZI</name>
<evidence type="ECO:0000256" key="3">
    <source>
        <dbReference type="ARBA" id="ARBA00023015"/>
    </source>
</evidence>
<comment type="caution">
    <text evidence="7">The sequence shown here is derived from an EMBL/GenBank/DDBJ whole genome shotgun (WGS) entry which is preliminary data.</text>
</comment>
<evidence type="ECO:0000256" key="1">
    <source>
        <dbReference type="ARBA" id="ARBA00022723"/>
    </source>
</evidence>
<evidence type="ECO:0000256" key="5">
    <source>
        <dbReference type="ARBA" id="ARBA00023163"/>
    </source>
</evidence>
<keyword evidence="4" id="KW-0238">DNA-binding</keyword>
<dbReference type="EMBL" id="QJNS01000176">
    <property type="protein sequence ID" value="RYO83949.1"/>
    <property type="molecule type" value="Genomic_DNA"/>
</dbReference>
<evidence type="ECO:0008006" key="9">
    <source>
        <dbReference type="Google" id="ProtNLM"/>
    </source>
</evidence>
<proteinExistence type="predicted"/>
<reference evidence="7 8" key="1">
    <citation type="submission" date="2018-06" db="EMBL/GenBank/DDBJ databases">
        <title>Complete Genomes of Monosporascus.</title>
        <authorList>
            <person name="Robinson A.J."/>
            <person name="Natvig D.O."/>
        </authorList>
    </citation>
    <scope>NUCLEOTIDE SEQUENCE [LARGE SCALE GENOMIC DNA]</scope>
    <source>
        <strain evidence="7 8">CBS 609.92</strain>
    </source>
</reference>
<evidence type="ECO:0000256" key="2">
    <source>
        <dbReference type="ARBA" id="ARBA00022833"/>
    </source>
</evidence>
<accession>A0ABY0H3K5</accession>
<evidence type="ECO:0000256" key="4">
    <source>
        <dbReference type="ARBA" id="ARBA00023125"/>
    </source>
</evidence>
<dbReference type="Proteomes" id="UP000294003">
    <property type="component" value="Unassembled WGS sequence"/>
</dbReference>
<keyword evidence="3" id="KW-0805">Transcription regulation</keyword>
<keyword evidence="6" id="KW-0539">Nucleus</keyword>
<organism evidence="7 8">
    <name type="scientific">Monosporascus cannonballus</name>
    <dbReference type="NCBI Taxonomy" id="155416"/>
    <lineage>
        <taxon>Eukaryota</taxon>
        <taxon>Fungi</taxon>
        <taxon>Dikarya</taxon>
        <taxon>Ascomycota</taxon>
        <taxon>Pezizomycotina</taxon>
        <taxon>Sordariomycetes</taxon>
        <taxon>Xylariomycetidae</taxon>
        <taxon>Xylariales</taxon>
        <taxon>Xylariales incertae sedis</taxon>
        <taxon>Monosporascus</taxon>
    </lineage>
</organism>
<dbReference type="InterPro" id="IPR051430">
    <property type="entry name" value="Fungal_TF_Env_Response"/>
</dbReference>
<evidence type="ECO:0000313" key="8">
    <source>
        <dbReference type="Proteomes" id="UP000294003"/>
    </source>
</evidence>
<keyword evidence="5" id="KW-0804">Transcription</keyword>
<dbReference type="CDD" id="cd12148">
    <property type="entry name" value="fungal_TF_MHR"/>
    <property type="match status" value="1"/>
</dbReference>
<keyword evidence="8" id="KW-1185">Reference proteome</keyword>
<keyword evidence="2" id="KW-0862">Zinc</keyword>
<gene>
    <name evidence="7" type="ORF">DL762_005905</name>
</gene>
<evidence type="ECO:0000256" key="6">
    <source>
        <dbReference type="ARBA" id="ARBA00023242"/>
    </source>
</evidence>
<dbReference type="PANTHER" id="PTHR31944:SF131">
    <property type="entry name" value="HEME-RESPONSIVE ZINC FINGER TRANSCRIPTION FACTOR HAP1"/>
    <property type="match status" value="1"/>
</dbReference>
<dbReference type="PANTHER" id="PTHR31944">
    <property type="entry name" value="HEME-RESPONSIVE ZINC FINGER TRANSCRIPTION FACTOR HAP1"/>
    <property type="match status" value="1"/>
</dbReference>